<dbReference type="Proteomes" id="UP000828236">
    <property type="component" value="Unassembled WGS sequence"/>
</dbReference>
<evidence type="ECO:0000256" key="2">
    <source>
        <dbReference type="SAM" id="SignalP"/>
    </source>
</evidence>
<evidence type="ECO:0000313" key="3">
    <source>
        <dbReference type="EMBL" id="KAH7642901.1"/>
    </source>
</evidence>
<sequence length="268" mass="31177">MYGYGINLVIIIVFFIEASCEKSEPYRINTKDLNKFFNIKYNGSSNVVRDDDYTMVRLDQSNNDNGRMTKQTDNDSINQRKGFQRKNIETIPDYLDLNLVSNSNLDHNSKNRHSNDRCRCVCDTDRFESFEFLLPEIINLKMLRNITKYAPNSNHLQRLFNSFIIDEHNVKRPKTTSNPAIIMTTTTRQPEVLSPPSLFSTSTSQPLITSPVRWQRRAFKLGIPFLATAMLTKIFGHNYSLRRSSPKAKRFDENQWSLPPKSDEDQSY</sequence>
<feature type="region of interest" description="Disordered" evidence="1">
    <location>
        <begin position="246"/>
        <end position="268"/>
    </location>
</feature>
<feature type="chain" id="PRO_5038410938" evidence="2">
    <location>
        <begin position="21"/>
        <end position="268"/>
    </location>
</feature>
<comment type="caution">
    <text evidence="3">The sequence shown here is derived from an EMBL/GenBank/DDBJ whole genome shotgun (WGS) entry which is preliminary data.</text>
</comment>
<reference evidence="3" key="2">
    <citation type="journal article" date="2021" name="World Allergy Organ. J.">
        <title>Chromosome-level assembly of Dermatophagoides farinae genome and transcriptome reveals two novel allergens Der f 37 and Der f 39.</title>
        <authorList>
            <person name="Chen J."/>
            <person name="Cai Z."/>
            <person name="Fan D."/>
            <person name="Hu J."/>
            <person name="Hou Y."/>
            <person name="He Y."/>
            <person name="Zhang Z."/>
            <person name="Zhao Z."/>
            <person name="Gao P."/>
            <person name="Hu W."/>
            <person name="Sun J."/>
            <person name="Li J."/>
            <person name="Ji K."/>
        </authorList>
    </citation>
    <scope>NUCLEOTIDE SEQUENCE</scope>
    <source>
        <strain evidence="3">JKM2019</strain>
    </source>
</reference>
<feature type="signal peptide" evidence="2">
    <location>
        <begin position="1"/>
        <end position="20"/>
    </location>
</feature>
<organism evidence="3">
    <name type="scientific">Dermatophagoides farinae</name>
    <name type="common">American house dust mite</name>
    <dbReference type="NCBI Taxonomy" id="6954"/>
    <lineage>
        <taxon>Eukaryota</taxon>
        <taxon>Metazoa</taxon>
        <taxon>Ecdysozoa</taxon>
        <taxon>Arthropoda</taxon>
        <taxon>Chelicerata</taxon>
        <taxon>Arachnida</taxon>
        <taxon>Acari</taxon>
        <taxon>Acariformes</taxon>
        <taxon>Sarcoptiformes</taxon>
        <taxon>Astigmata</taxon>
        <taxon>Psoroptidia</taxon>
        <taxon>Analgoidea</taxon>
        <taxon>Pyroglyphidae</taxon>
        <taxon>Dermatophagoidinae</taxon>
        <taxon>Dermatophagoides</taxon>
    </lineage>
</organism>
<reference evidence="3" key="1">
    <citation type="submission" date="2020-06" db="EMBL/GenBank/DDBJ databases">
        <authorList>
            <person name="Ji K."/>
            <person name="Li J."/>
        </authorList>
    </citation>
    <scope>NUCLEOTIDE SEQUENCE</scope>
    <source>
        <strain evidence="3">JKM2019</strain>
        <tissue evidence="3">Whole body</tissue>
    </source>
</reference>
<proteinExistence type="predicted"/>
<gene>
    <name evidence="3" type="ORF">HUG17_9592</name>
</gene>
<protein>
    <submittedName>
        <fullName evidence="3">Uncharacterized protein</fullName>
    </submittedName>
</protein>
<dbReference type="EMBL" id="SDOV01000003">
    <property type="protein sequence ID" value="KAH7642901.1"/>
    <property type="molecule type" value="Genomic_DNA"/>
</dbReference>
<keyword evidence="2" id="KW-0732">Signal</keyword>
<evidence type="ECO:0000256" key="1">
    <source>
        <dbReference type="SAM" id="MobiDB-lite"/>
    </source>
</evidence>
<name>A0A9D4P2E6_DERFA</name>
<dbReference type="AlphaFoldDB" id="A0A9D4P2E6"/>
<accession>A0A9D4P2E6</accession>